<sequence>MQIAASGMAGANLRLTAASEQVARIDAGPSGTGLPDERGLPEATILDLSPTAIGLVEAGSGREVNTIVARAADETTRLLDMKA</sequence>
<dbReference type="OrthoDB" id="9968555at2"/>
<accession>A0A509E9F0</accession>
<keyword evidence="2" id="KW-1185">Reference proteome</keyword>
<organism evidence="1 2">
    <name type="scientific">Methylobacterium symbioticum</name>
    <dbReference type="NCBI Taxonomy" id="2584084"/>
    <lineage>
        <taxon>Bacteria</taxon>
        <taxon>Pseudomonadati</taxon>
        <taxon>Pseudomonadota</taxon>
        <taxon>Alphaproteobacteria</taxon>
        <taxon>Hyphomicrobiales</taxon>
        <taxon>Methylobacteriaceae</taxon>
        <taxon>Methylobacterium</taxon>
    </lineage>
</organism>
<evidence type="ECO:0000313" key="1">
    <source>
        <dbReference type="EMBL" id="VUD70837.1"/>
    </source>
</evidence>
<evidence type="ECO:0000313" key="2">
    <source>
        <dbReference type="Proteomes" id="UP000410984"/>
    </source>
</evidence>
<reference evidence="1 2" key="1">
    <citation type="submission" date="2019-06" db="EMBL/GenBank/DDBJ databases">
        <authorList>
            <person name="Rodrigo-Torres L."/>
            <person name="Arahal R. D."/>
            <person name="Lucena T."/>
        </authorList>
    </citation>
    <scope>NUCLEOTIDE SEQUENCE [LARGE SCALE GENOMIC DNA]</scope>
    <source>
        <strain evidence="1 2">SB0023/3</strain>
    </source>
</reference>
<protein>
    <submittedName>
        <fullName evidence="1">Uncharacterized protein</fullName>
    </submittedName>
</protein>
<proteinExistence type="predicted"/>
<dbReference type="EMBL" id="CABFPH010000013">
    <property type="protein sequence ID" value="VUD70837.1"/>
    <property type="molecule type" value="Genomic_DNA"/>
</dbReference>
<dbReference type="AlphaFoldDB" id="A0A509E9F0"/>
<gene>
    <name evidence="1" type="ORF">MET9862_01411</name>
</gene>
<dbReference type="RefSeq" id="WP_142582394.1">
    <property type="nucleotide sequence ID" value="NZ_CABFPH010000013.1"/>
</dbReference>
<dbReference type="Proteomes" id="UP000410984">
    <property type="component" value="Unassembled WGS sequence"/>
</dbReference>
<name>A0A509E9F0_9HYPH</name>